<evidence type="ECO:0000313" key="4">
    <source>
        <dbReference type="Proteomes" id="UP001152799"/>
    </source>
</evidence>
<reference evidence="3" key="1">
    <citation type="submission" date="2022-01" db="EMBL/GenBank/DDBJ databases">
        <authorList>
            <person name="King R."/>
        </authorList>
    </citation>
    <scope>NUCLEOTIDE SEQUENCE</scope>
</reference>
<protein>
    <recommendedName>
        <fullName evidence="2">Transferrin-like domain-containing protein</fullName>
    </recommendedName>
</protein>
<dbReference type="OrthoDB" id="8183540at2759"/>
<dbReference type="AlphaFoldDB" id="A0A9N9MXD7"/>
<dbReference type="InterPro" id="IPR001156">
    <property type="entry name" value="Transferrin-like_dom"/>
</dbReference>
<keyword evidence="1" id="KW-0732">Signal</keyword>
<keyword evidence="4" id="KW-1185">Reference proteome</keyword>
<dbReference type="GO" id="GO:0006826">
    <property type="term" value="P:iron ion transport"/>
    <property type="evidence" value="ECO:0007669"/>
    <property type="project" value="TreeGrafter"/>
</dbReference>
<organism evidence="3 4">
    <name type="scientific">Ceutorhynchus assimilis</name>
    <name type="common">cabbage seed weevil</name>
    <dbReference type="NCBI Taxonomy" id="467358"/>
    <lineage>
        <taxon>Eukaryota</taxon>
        <taxon>Metazoa</taxon>
        <taxon>Ecdysozoa</taxon>
        <taxon>Arthropoda</taxon>
        <taxon>Hexapoda</taxon>
        <taxon>Insecta</taxon>
        <taxon>Pterygota</taxon>
        <taxon>Neoptera</taxon>
        <taxon>Endopterygota</taxon>
        <taxon>Coleoptera</taxon>
        <taxon>Polyphaga</taxon>
        <taxon>Cucujiformia</taxon>
        <taxon>Curculionidae</taxon>
        <taxon>Ceutorhynchinae</taxon>
        <taxon>Ceutorhynchus</taxon>
    </lineage>
</organism>
<dbReference type="PROSITE" id="PS51408">
    <property type="entry name" value="TRANSFERRIN_LIKE_4"/>
    <property type="match status" value="1"/>
</dbReference>
<dbReference type="PANTHER" id="PTHR11485:SF29">
    <property type="entry name" value="TRANSFERRIN 2"/>
    <property type="match status" value="1"/>
</dbReference>
<evidence type="ECO:0000256" key="1">
    <source>
        <dbReference type="SAM" id="SignalP"/>
    </source>
</evidence>
<feature type="domain" description="Transferrin-like" evidence="2">
    <location>
        <begin position="358"/>
        <end position="689"/>
    </location>
</feature>
<feature type="chain" id="PRO_5040261555" description="Transferrin-like domain-containing protein" evidence="1">
    <location>
        <begin position="23"/>
        <end position="725"/>
    </location>
</feature>
<feature type="signal peptide" evidence="1">
    <location>
        <begin position="1"/>
        <end position="22"/>
    </location>
</feature>
<dbReference type="GO" id="GO:0055037">
    <property type="term" value="C:recycling endosome"/>
    <property type="evidence" value="ECO:0007669"/>
    <property type="project" value="TreeGrafter"/>
</dbReference>
<dbReference type="PANTHER" id="PTHR11485">
    <property type="entry name" value="TRANSFERRIN"/>
    <property type="match status" value="1"/>
</dbReference>
<dbReference type="Pfam" id="PF00405">
    <property type="entry name" value="Transferrin"/>
    <property type="match status" value="2"/>
</dbReference>
<dbReference type="GO" id="GO:0005615">
    <property type="term" value="C:extracellular space"/>
    <property type="evidence" value="ECO:0007669"/>
    <property type="project" value="TreeGrafter"/>
</dbReference>
<dbReference type="SUPFAM" id="SSF53850">
    <property type="entry name" value="Periplasmic binding protein-like II"/>
    <property type="match status" value="2"/>
</dbReference>
<dbReference type="EMBL" id="OU892281">
    <property type="protein sequence ID" value="CAG9769288.1"/>
    <property type="molecule type" value="Genomic_DNA"/>
</dbReference>
<name>A0A9N9MXD7_9CUCU</name>
<sequence length="725" mass="80624">MMFMPHFLGGIFLVLISPVVFQQVFTIQLHKLCSDNLYKDSCEQVERDQDIKCQEVLSKTECILDIDRGLPTLSILNAEEAFLAAPLVSSTTTVFGEIVPANTPYQTAVVVRSGYLGGFEPLRGLKYCHPGYNHDERITKFVLEQLDWKAINLSCDTAKTLTEQKFQALSSLFGSSCRPGKWSQDDTLDSRLKKDFPSLCELCGTDGCATTYNIPLNDTLSCLTDNGGDIALTALRYADTFFSIGANAQNFQYLCPNGTLAPSSNPCTWTNQLNRLLITSNESAHVMTNYVKGKLGTYLMSDTPSSSSSVFEAHFARLLQLSRSDQIKLVDPIPLYNYVSERRTIPLVNESIQCGLTVNWSVTAEIEKNKCIWLQQASLNNGLQPVVSCVLSLDNDTVSNLDNIKQGKADLAFTNANFGYVARKKQLINIAYPETHMQQLSKIVIVVRNDTTWFKNFTDLKGRPICLPEYGGKEWLSFIDLLRSNNVVNNSCEYGKIFSEFVGQSCAPGANSKDLGISNTDVDKLCYTCYSIDATQPARYCNADPLNKFYDSLGALTCLKEASGDYAVIDLNDLPYFYSFKPSGHQEFTVIAKNGSLASYNGFNVDEDALISIIVAGEVIVKNGTAKFNDIQLYLREIEQDFALNLKKSFKLFEEFNHTKNVLFPDSTPGLTFSDSGNKYIQNYRTLLEHSETCSADNNTTGGSDRLTVPVFFAVFILTVLVRLV</sequence>
<dbReference type="Gene3D" id="3.40.190.10">
    <property type="entry name" value="Periplasmic binding protein-like II"/>
    <property type="match status" value="3"/>
</dbReference>
<dbReference type="GO" id="GO:0005769">
    <property type="term" value="C:early endosome"/>
    <property type="evidence" value="ECO:0007669"/>
    <property type="project" value="TreeGrafter"/>
</dbReference>
<dbReference type="GO" id="GO:0005886">
    <property type="term" value="C:plasma membrane"/>
    <property type="evidence" value="ECO:0007669"/>
    <property type="project" value="TreeGrafter"/>
</dbReference>
<dbReference type="Proteomes" id="UP001152799">
    <property type="component" value="Chromosome 5"/>
</dbReference>
<gene>
    <name evidence="3" type="ORF">CEUTPL_LOCUS9801</name>
</gene>
<accession>A0A9N9MXD7</accession>
<dbReference type="SMART" id="SM00094">
    <property type="entry name" value="TR_FER"/>
    <property type="match status" value="1"/>
</dbReference>
<dbReference type="PRINTS" id="PR00422">
    <property type="entry name" value="TRANSFERRIN"/>
</dbReference>
<proteinExistence type="predicted"/>
<evidence type="ECO:0000313" key="3">
    <source>
        <dbReference type="EMBL" id="CAG9769288.1"/>
    </source>
</evidence>
<evidence type="ECO:0000259" key="2">
    <source>
        <dbReference type="PROSITE" id="PS51408"/>
    </source>
</evidence>